<evidence type="ECO:0000313" key="2">
    <source>
        <dbReference type="EMBL" id="CAB1436490.1"/>
    </source>
</evidence>
<comment type="caution">
    <text evidence="2">The sequence shown here is derived from an EMBL/GenBank/DDBJ whole genome shotgun (WGS) entry which is preliminary data.</text>
</comment>
<feature type="compositionally biased region" description="Low complexity" evidence="1">
    <location>
        <begin position="18"/>
        <end position="47"/>
    </location>
</feature>
<keyword evidence="3" id="KW-1185">Reference proteome</keyword>
<feature type="region of interest" description="Disordered" evidence="1">
    <location>
        <begin position="1"/>
        <end position="57"/>
    </location>
</feature>
<evidence type="ECO:0000256" key="1">
    <source>
        <dbReference type="SAM" id="MobiDB-lite"/>
    </source>
</evidence>
<sequence>MARPAASTTAFPAILEGPSNSTTTSAITPPASLAVPQVTQPAPTVPTLDTEGTSSPYSIEDFLIDDSEDGEEDDWSLTLPFEGDGPPLEEVDQATVLKKFQDDHLDGELGSTIPIRRKRILEGAMKAISRAALDQGKFYKAGQLVAWSVAHRGPCLKALDPSLFLLMCGQDPQLDQFDWHVLPDPEVQSKVERIQQCKTAGDLTALQQDLGDWIADCGVPGIFIMAAETSKPLTAKMINQFTDGMNAFRELWDIIKANWIAFLTLFTNMQEPLSKEAFKAIFLYTYSSSGSNNREAEEDTIYCWEMVLNMIQACPCRRFIKRATRVFSPPWSDLTLEGNP</sequence>
<protein>
    <submittedName>
        <fullName evidence="2">Uncharacterized protein</fullName>
    </submittedName>
</protein>
<name>A0A9N7YT39_PLEPL</name>
<reference evidence="2" key="1">
    <citation type="submission" date="2020-03" db="EMBL/GenBank/DDBJ databases">
        <authorList>
            <person name="Weist P."/>
        </authorList>
    </citation>
    <scope>NUCLEOTIDE SEQUENCE</scope>
</reference>
<proteinExistence type="predicted"/>
<organism evidence="2 3">
    <name type="scientific">Pleuronectes platessa</name>
    <name type="common">European plaice</name>
    <dbReference type="NCBI Taxonomy" id="8262"/>
    <lineage>
        <taxon>Eukaryota</taxon>
        <taxon>Metazoa</taxon>
        <taxon>Chordata</taxon>
        <taxon>Craniata</taxon>
        <taxon>Vertebrata</taxon>
        <taxon>Euteleostomi</taxon>
        <taxon>Actinopterygii</taxon>
        <taxon>Neopterygii</taxon>
        <taxon>Teleostei</taxon>
        <taxon>Neoteleostei</taxon>
        <taxon>Acanthomorphata</taxon>
        <taxon>Carangaria</taxon>
        <taxon>Pleuronectiformes</taxon>
        <taxon>Pleuronectoidei</taxon>
        <taxon>Pleuronectidae</taxon>
        <taxon>Pleuronectes</taxon>
    </lineage>
</organism>
<dbReference type="AlphaFoldDB" id="A0A9N7YT39"/>
<dbReference type="EMBL" id="CADEAL010001895">
    <property type="protein sequence ID" value="CAB1436490.1"/>
    <property type="molecule type" value="Genomic_DNA"/>
</dbReference>
<accession>A0A9N7YT39</accession>
<dbReference type="Proteomes" id="UP001153269">
    <property type="component" value="Unassembled WGS sequence"/>
</dbReference>
<feature type="compositionally biased region" description="Polar residues" evidence="1">
    <location>
        <begin position="1"/>
        <end position="10"/>
    </location>
</feature>
<gene>
    <name evidence="2" type="ORF">PLEPLA_LOCUS24523</name>
</gene>
<evidence type="ECO:0000313" key="3">
    <source>
        <dbReference type="Proteomes" id="UP001153269"/>
    </source>
</evidence>